<protein>
    <recommendedName>
        <fullName evidence="5">LpxI C-terminal domain-containing protein</fullName>
    </recommendedName>
</protein>
<dbReference type="PANTHER" id="PTHR39962">
    <property type="entry name" value="BLL4848 PROTEIN"/>
    <property type="match status" value="1"/>
</dbReference>
<evidence type="ECO:0000313" key="3">
    <source>
        <dbReference type="EMBL" id="KEG20096.1"/>
    </source>
</evidence>
<dbReference type="PANTHER" id="PTHR39962:SF1">
    <property type="entry name" value="LPXI FAMILY PROTEIN"/>
    <property type="match status" value="1"/>
</dbReference>
<dbReference type="Proteomes" id="UP000031740">
    <property type="component" value="Unassembled WGS sequence"/>
</dbReference>
<organism evidence="3 4">
    <name type="scientific">Bartonella bacilliformis Ver097</name>
    <dbReference type="NCBI Taxonomy" id="1293911"/>
    <lineage>
        <taxon>Bacteria</taxon>
        <taxon>Pseudomonadati</taxon>
        <taxon>Pseudomonadota</taxon>
        <taxon>Alphaproteobacteria</taxon>
        <taxon>Hyphomicrobiales</taxon>
        <taxon>Bartonellaceae</taxon>
        <taxon>Bartonella</taxon>
    </lineage>
</organism>
<reference evidence="3 4" key="1">
    <citation type="submission" date="2013-04" db="EMBL/GenBank/DDBJ databases">
        <title>The Genome Sequence of Bartonella bacilliformis Ver097.</title>
        <authorList>
            <consortium name="The Broad Institute Genomics Platform"/>
            <consortium name="The Broad Institute Genome Sequencing Center for Infectious Disease"/>
            <person name="Feldgarden M."/>
            <person name="Kirby J."/>
            <person name="Birtles R."/>
            <person name="Dasch G."/>
            <person name="Hendrix L."/>
            <person name="Koehler J."/>
            <person name="Walker B."/>
            <person name="Young S.K."/>
            <person name="Zeng Q."/>
            <person name="Gargeya S."/>
            <person name="Fitzgerald M."/>
            <person name="Haas B."/>
            <person name="Abouelleil A."/>
            <person name="Allen A.W."/>
            <person name="Alvarado L."/>
            <person name="Arachchi H.M."/>
            <person name="Berlin A.M."/>
            <person name="Chapman S.B."/>
            <person name="Gainer-Dewar J."/>
            <person name="Goldberg J."/>
            <person name="Griggs A."/>
            <person name="Gujja S."/>
            <person name="Hansen M."/>
            <person name="Howarth C."/>
            <person name="Imamovic A."/>
            <person name="Ireland A."/>
            <person name="Larimer J."/>
            <person name="McCowan C."/>
            <person name="Murphy C."/>
            <person name="Pearson M."/>
            <person name="Poon T.W."/>
            <person name="Priest M."/>
            <person name="Roberts A."/>
            <person name="Saif S."/>
            <person name="Shea T."/>
            <person name="Sisk P."/>
            <person name="Sykes S."/>
            <person name="Wortman J."/>
            <person name="Nusbaum C."/>
            <person name="Birren B."/>
        </authorList>
    </citation>
    <scope>NUCLEOTIDE SEQUENCE [LARGE SCALE GENOMIC DNA]</scope>
    <source>
        <strain evidence="3 4">Ver097</strain>
    </source>
</reference>
<dbReference type="InterPro" id="IPR041255">
    <property type="entry name" value="LpxI_N"/>
</dbReference>
<comment type="caution">
    <text evidence="3">The sequence shown here is derived from an EMBL/GenBank/DDBJ whole genome shotgun (WGS) entry which is preliminary data.</text>
</comment>
<evidence type="ECO:0008006" key="5">
    <source>
        <dbReference type="Google" id="ProtNLM"/>
    </source>
</evidence>
<evidence type="ECO:0000259" key="1">
    <source>
        <dbReference type="Pfam" id="PF06230"/>
    </source>
</evidence>
<dbReference type="Gene3D" id="3.40.140.80">
    <property type="match status" value="1"/>
</dbReference>
<evidence type="ECO:0000259" key="2">
    <source>
        <dbReference type="Pfam" id="PF17930"/>
    </source>
</evidence>
<feature type="domain" description="LpxI N-terminal" evidence="2">
    <location>
        <begin position="14"/>
        <end position="143"/>
    </location>
</feature>
<dbReference type="HOGENOM" id="CLU_085042_0_0_5"/>
<dbReference type="AlphaFoldDB" id="A0A072R385"/>
<dbReference type="STRING" id="1293911.H710_00696"/>
<dbReference type="InterPro" id="IPR010415">
    <property type="entry name" value="LpxI_C"/>
</dbReference>
<dbReference type="InterPro" id="IPR043167">
    <property type="entry name" value="LpxI_C_sf"/>
</dbReference>
<feature type="domain" description="LpxI C-terminal" evidence="1">
    <location>
        <begin position="151"/>
        <end position="281"/>
    </location>
</feature>
<dbReference type="Pfam" id="PF17930">
    <property type="entry name" value="LpxI_N"/>
    <property type="match status" value="1"/>
</dbReference>
<evidence type="ECO:0000313" key="4">
    <source>
        <dbReference type="Proteomes" id="UP000031740"/>
    </source>
</evidence>
<dbReference type="Gene3D" id="3.40.50.20">
    <property type="match status" value="1"/>
</dbReference>
<proteinExistence type="predicted"/>
<accession>A0A072R385</accession>
<name>A0A072R385_BARBA</name>
<dbReference type="RefSeq" id="WP_041849441.1">
    <property type="nucleotide sequence ID" value="NZ_KL503803.1"/>
</dbReference>
<gene>
    <name evidence="3" type="ORF">H710_00696</name>
</gene>
<dbReference type="PATRIC" id="fig|1293911.3.peg.731"/>
<dbReference type="EMBL" id="ASIV01000004">
    <property type="protein sequence ID" value="KEG20096.1"/>
    <property type="molecule type" value="Genomic_DNA"/>
</dbReference>
<sequence length="290" mass="31852">MSSSNVRSFLSGRTAIIAGNGVLPIAVVQALKKCGKKPFLILLHGEAESTLYNYEHCELSIVELARLFKILKEKEICNIILAGGVRKRPDLFKLHFDWKTLLALPKLFKILGSGDDILLKGFIQLIEARGFCVVGAHEVVLDLLAPVDFSLTSRRATQKEKNSILLAAKAAKLLGHLDIGQAVVVINNWVVAVEGAEGTDDMLKRVQEMRKKKQIPFKGGILVKCAKPQQEHRVDLPSIGPTTIVNAVKSGLVGVAVEADRSLILSCKQTIEEANKHLLFVETFRISDDE</sequence>
<dbReference type="Pfam" id="PF06230">
    <property type="entry name" value="LpxI_C"/>
    <property type="match status" value="1"/>
</dbReference>
<dbReference type="InterPro" id="IPR053174">
    <property type="entry name" value="LpxI"/>
</dbReference>